<evidence type="ECO:0000313" key="1">
    <source>
        <dbReference type="EnsemblProtists" id="EOD16328"/>
    </source>
</evidence>
<dbReference type="GeneID" id="17262488"/>
<accession>A0A0D3IYJ3</accession>
<dbReference type="RefSeq" id="XP_005768757.1">
    <property type="nucleotide sequence ID" value="XM_005768700.1"/>
</dbReference>
<reference evidence="1" key="2">
    <citation type="submission" date="2024-10" db="UniProtKB">
        <authorList>
            <consortium name="EnsemblProtists"/>
        </authorList>
    </citation>
    <scope>IDENTIFICATION</scope>
</reference>
<keyword evidence="2" id="KW-1185">Reference proteome</keyword>
<name>A0A0D3IYJ3_EMIH1</name>
<dbReference type="AlphaFoldDB" id="A0A0D3IYJ3"/>
<evidence type="ECO:0000313" key="2">
    <source>
        <dbReference type="Proteomes" id="UP000013827"/>
    </source>
</evidence>
<protein>
    <submittedName>
        <fullName evidence="1">Uncharacterized protein</fullName>
    </submittedName>
</protein>
<dbReference type="EnsemblProtists" id="EOD16328">
    <property type="protein sequence ID" value="EOD16328"/>
    <property type="gene ID" value="EMIHUDRAFT_210686"/>
</dbReference>
<dbReference type="KEGG" id="ehx:EMIHUDRAFT_210686"/>
<reference evidence="2" key="1">
    <citation type="journal article" date="2013" name="Nature">
        <title>Pan genome of the phytoplankton Emiliania underpins its global distribution.</title>
        <authorList>
            <person name="Read B.A."/>
            <person name="Kegel J."/>
            <person name="Klute M.J."/>
            <person name="Kuo A."/>
            <person name="Lefebvre S.C."/>
            <person name="Maumus F."/>
            <person name="Mayer C."/>
            <person name="Miller J."/>
            <person name="Monier A."/>
            <person name="Salamov A."/>
            <person name="Young J."/>
            <person name="Aguilar M."/>
            <person name="Claverie J.M."/>
            <person name="Frickenhaus S."/>
            <person name="Gonzalez K."/>
            <person name="Herman E.K."/>
            <person name="Lin Y.C."/>
            <person name="Napier J."/>
            <person name="Ogata H."/>
            <person name="Sarno A.F."/>
            <person name="Shmutz J."/>
            <person name="Schroeder D."/>
            <person name="de Vargas C."/>
            <person name="Verret F."/>
            <person name="von Dassow P."/>
            <person name="Valentin K."/>
            <person name="Van de Peer Y."/>
            <person name="Wheeler G."/>
            <person name="Dacks J.B."/>
            <person name="Delwiche C.F."/>
            <person name="Dyhrman S.T."/>
            <person name="Glockner G."/>
            <person name="John U."/>
            <person name="Richards T."/>
            <person name="Worden A.Z."/>
            <person name="Zhang X."/>
            <person name="Grigoriev I.V."/>
            <person name="Allen A.E."/>
            <person name="Bidle K."/>
            <person name="Borodovsky M."/>
            <person name="Bowler C."/>
            <person name="Brownlee C."/>
            <person name="Cock J.M."/>
            <person name="Elias M."/>
            <person name="Gladyshev V.N."/>
            <person name="Groth M."/>
            <person name="Guda C."/>
            <person name="Hadaegh A."/>
            <person name="Iglesias-Rodriguez M.D."/>
            <person name="Jenkins J."/>
            <person name="Jones B.M."/>
            <person name="Lawson T."/>
            <person name="Leese F."/>
            <person name="Lindquist E."/>
            <person name="Lobanov A."/>
            <person name="Lomsadze A."/>
            <person name="Malik S.B."/>
            <person name="Marsh M.E."/>
            <person name="Mackinder L."/>
            <person name="Mock T."/>
            <person name="Mueller-Roeber B."/>
            <person name="Pagarete A."/>
            <person name="Parker M."/>
            <person name="Probert I."/>
            <person name="Quesneville H."/>
            <person name="Raines C."/>
            <person name="Rensing S.A."/>
            <person name="Riano-Pachon D.M."/>
            <person name="Richier S."/>
            <person name="Rokitta S."/>
            <person name="Shiraiwa Y."/>
            <person name="Soanes D.M."/>
            <person name="van der Giezen M."/>
            <person name="Wahlund T.M."/>
            <person name="Williams B."/>
            <person name="Wilson W."/>
            <person name="Wolfe G."/>
            <person name="Wurch L.L."/>
        </authorList>
    </citation>
    <scope>NUCLEOTIDE SEQUENCE</scope>
</reference>
<dbReference type="Proteomes" id="UP000013827">
    <property type="component" value="Unassembled WGS sequence"/>
</dbReference>
<organism evidence="1 2">
    <name type="scientific">Emiliania huxleyi (strain CCMP1516)</name>
    <dbReference type="NCBI Taxonomy" id="280463"/>
    <lineage>
        <taxon>Eukaryota</taxon>
        <taxon>Haptista</taxon>
        <taxon>Haptophyta</taxon>
        <taxon>Prymnesiophyceae</taxon>
        <taxon>Isochrysidales</taxon>
        <taxon>Noelaerhabdaceae</taxon>
        <taxon>Emiliania</taxon>
    </lineage>
</organism>
<sequence length="142" mass="15003">MVWRRLPTRGEVVAALQRDPGLLHRCAATAGLPDGACSARLLENLERILSPPFDPHDVAPQLRAAFAGAGIDLMSEPTASTLGLATAARPAGMSASGSPAGILSDEAMPYGGLCTGGTEALRQSLDERARRLVRQRKRASWM</sequence>
<proteinExistence type="predicted"/>
<dbReference type="HOGENOM" id="CLU_1819457_0_0_1"/>
<dbReference type="PaxDb" id="2903-EOD16328"/>